<dbReference type="GO" id="GO:0005829">
    <property type="term" value="C:cytosol"/>
    <property type="evidence" value="ECO:0007669"/>
    <property type="project" value="TreeGrafter"/>
</dbReference>
<accession>A0A974SM59</accession>
<dbReference type="InterPro" id="IPR000944">
    <property type="entry name" value="Tscrpt_reg_Rrf2"/>
</dbReference>
<dbReference type="GO" id="GO:0003700">
    <property type="term" value="F:DNA-binding transcription factor activity"/>
    <property type="evidence" value="ECO:0007669"/>
    <property type="project" value="TreeGrafter"/>
</dbReference>
<dbReference type="PANTHER" id="PTHR33221:SF2">
    <property type="entry name" value="TRANSCRIPTIONAL REGULATOR"/>
    <property type="match status" value="1"/>
</dbReference>
<dbReference type="NCBIfam" id="TIGR02944">
    <property type="entry name" value="suf_reg_Xantho"/>
    <property type="match status" value="1"/>
</dbReference>
<evidence type="ECO:0000313" key="1">
    <source>
        <dbReference type="EMBL" id="QRJ62350.1"/>
    </source>
</evidence>
<dbReference type="EMBL" id="CP064781">
    <property type="protein sequence ID" value="QRJ62350.1"/>
    <property type="molecule type" value="Genomic_DNA"/>
</dbReference>
<evidence type="ECO:0000313" key="2">
    <source>
        <dbReference type="Proteomes" id="UP000663444"/>
    </source>
</evidence>
<name>A0A974SM59_9RHOO</name>
<dbReference type="Pfam" id="PF02082">
    <property type="entry name" value="Rrf2"/>
    <property type="match status" value="1"/>
</dbReference>
<dbReference type="PANTHER" id="PTHR33221">
    <property type="entry name" value="WINGED HELIX-TURN-HELIX TRANSCRIPTIONAL REGULATOR, RRF2 FAMILY"/>
    <property type="match status" value="1"/>
</dbReference>
<sequence>MLRMSKLTDYGTVIMTYMARQPQGVHSVAEMAAVLGLAAPTTSKILKILARRELVHSLRGVKGGYRLARPPEQISIAEVIDAMEGPFGMTECSVVAGLCVQEAGCPLRENWQRLNQVIRRALDGVTLAEMSRPSFRPAAQGAARPAVPRRS</sequence>
<dbReference type="AlphaFoldDB" id="A0A974SM59"/>
<reference evidence="1" key="1">
    <citation type="submission" date="2020-11" db="EMBL/GenBank/DDBJ databases">
        <title>Azospira restricta DSM 18626 genome sequence.</title>
        <authorList>
            <person name="Moe W.M."/>
        </authorList>
    </citation>
    <scope>NUCLEOTIDE SEQUENCE</scope>
    <source>
        <strain evidence="1">DSM 18626</strain>
    </source>
</reference>
<dbReference type="InterPro" id="IPR036390">
    <property type="entry name" value="WH_DNA-bd_sf"/>
</dbReference>
<dbReference type="PROSITE" id="PS51197">
    <property type="entry name" value="HTH_RRF2_2"/>
    <property type="match status" value="1"/>
</dbReference>
<dbReference type="KEGG" id="ares:IWH25_11155"/>
<dbReference type="SUPFAM" id="SSF46785">
    <property type="entry name" value="Winged helix' DNA-binding domain"/>
    <property type="match status" value="1"/>
</dbReference>
<dbReference type="Proteomes" id="UP000663444">
    <property type="component" value="Chromosome"/>
</dbReference>
<dbReference type="NCBIfam" id="TIGR00738">
    <property type="entry name" value="rrf2_super"/>
    <property type="match status" value="1"/>
</dbReference>
<dbReference type="InterPro" id="IPR036388">
    <property type="entry name" value="WH-like_DNA-bd_sf"/>
</dbReference>
<organism evidence="1 2">
    <name type="scientific">Azospira restricta</name>
    <dbReference type="NCBI Taxonomy" id="404405"/>
    <lineage>
        <taxon>Bacteria</taxon>
        <taxon>Pseudomonadati</taxon>
        <taxon>Pseudomonadota</taxon>
        <taxon>Betaproteobacteria</taxon>
        <taxon>Rhodocyclales</taxon>
        <taxon>Rhodocyclaceae</taxon>
        <taxon>Azospira</taxon>
    </lineage>
</organism>
<protein>
    <submittedName>
        <fullName evidence="1">SUF system Fe-S cluster assembly regulator</fullName>
    </submittedName>
</protein>
<keyword evidence="2" id="KW-1185">Reference proteome</keyword>
<gene>
    <name evidence="1" type="ORF">IWH25_11155</name>
</gene>
<proteinExistence type="predicted"/>
<dbReference type="Gene3D" id="1.10.10.10">
    <property type="entry name" value="Winged helix-like DNA-binding domain superfamily/Winged helix DNA-binding domain"/>
    <property type="match status" value="1"/>
</dbReference>
<dbReference type="InterPro" id="IPR014290">
    <property type="entry name" value="SUF_FeS_clus_asmbl_reg"/>
</dbReference>